<dbReference type="PATRIC" id="fig|1226633.4.peg.2114"/>
<reference evidence="4 5" key="1">
    <citation type="submission" date="2013-08" db="EMBL/GenBank/DDBJ databases">
        <title>An opportunistic ruminal bacterium that causes liver abscesses in cattle.</title>
        <authorList>
            <person name="Benahmed F.H."/>
            <person name="Rasmussen M."/>
            <person name="Harbottle H."/>
            <person name="Soppet D."/>
            <person name="Nagaraja T.G."/>
            <person name="Davidson M."/>
        </authorList>
    </citation>
    <scope>NUCLEOTIDE SEQUENCE [LARGE SCALE GENOMIC DNA]</scope>
    <source>
        <strain evidence="4 5">B35</strain>
    </source>
</reference>
<dbReference type="EMBL" id="AUZI01000026">
    <property type="protein sequence ID" value="KID48351.1"/>
    <property type="molecule type" value="Genomic_DNA"/>
</dbReference>
<evidence type="ECO:0000256" key="2">
    <source>
        <dbReference type="ARBA" id="ARBA00022884"/>
    </source>
</evidence>
<dbReference type="GO" id="GO:0003723">
    <property type="term" value="F:RNA binding"/>
    <property type="evidence" value="ECO:0007669"/>
    <property type="project" value="UniProtKB-KW"/>
</dbReference>
<feature type="domain" description="RNA-binding protein AU-1/Ribonuclease E/G" evidence="3">
    <location>
        <begin position="1"/>
        <end position="31"/>
    </location>
</feature>
<organism evidence="4 5">
    <name type="scientific">Fusobacterium necrophorum subsp. funduliforme B35</name>
    <dbReference type="NCBI Taxonomy" id="1226633"/>
    <lineage>
        <taxon>Bacteria</taxon>
        <taxon>Fusobacteriati</taxon>
        <taxon>Fusobacteriota</taxon>
        <taxon>Fusobacteriia</taxon>
        <taxon>Fusobacteriales</taxon>
        <taxon>Fusobacteriaceae</taxon>
        <taxon>Fusobacterium</taxon>
    </lineage>
</organism>
<dbReference type="AlphaFoldDB" id="A0A0B4EGF6"/>
<dbReference type="Pfam" id="PF10150">
    <property type="entry name" value="RNase_E_G"/>
    <property type="match status" value="1"/>
</dbReference>
<evidence type="ECO:0000313" key="5">
    <source>
        <dbReference type="Proteomes" id="UP000031184"/>
    </source>
</evidence>
<protein>
    <recommendedName>
        <fullName evidence="3">RNA-binding protein AU-1/Ribonuclease E/G domain-containing protein</fullName>
    </recommendedName>
</protein>
<evidence type="ECO:0000256" key="1">
    <source>
        <dbReference type="ARBA" id="ARBA00022801"/>
    </source>
</evidence>
<comment type="caution">
    <text evidence="4">The sequence shown here is derived from an EMBL/GenBank/DDBJ whole genome shotgun (WGS) entry which is preliminary data.</text>
</comment>
<proteinExistence type="predicted"/>
<name>A0A0B4EGF6_9FUSO</name>
<accession>A0A0B4EGF6</accession>
<evidence type="ECO:0000259" key="3">
    <source>
        <dbReference type="Pfam" id="PF10150"/>
    </source>
</evidence>
<dbReference type="GO" id="GO:0016787">
    <property type="term" value="F:hydrolase activity"/>
    <property type="evidence" value="ECO:0007669"/>
    <property type="project" value="UniProtKB-KW"/>
</dbReference>
<dbReference type="InterPro" id="IPR019307">
    <property type="entry name" value="RNA-bd_AU-1/RNase_E/G"/>
</dbReference>
<keyword evidence="1" id="KW-0378">Hydrolase</keyword>
<gene>
    <name evidence="4" type="ORF">C095_10420</name>
</gene>
<sequence>MIRTEAKGQQEETLKEEIQKMLKEWEQIQKKPLS</sequence>
<dbReference type="Proteomes" id="UP000031184">
    <property type="component" value="Unassembled WGS sequence"/>
</dbReference>
<evidence type="ECO:0000313" key="4">
    <source>
        <dbReference type="EMBL" id="KID48351.1"/>
    </source>
</evidence>
<keyword evidence="2" id="KW-0694">RNA-binding</keyword>